<proteinExistence type="predicted"/>
<feature type="region of interest" description="Disordered" evidence="1">
    <location>
        <begin position="1"/>
        <end position="20"/>
    </location>
</feature>
<comment type="caution">
    <text evidence="2">The sequence shown here is derived from an EMBL/GenBank/DDBJ whole genome shotgun (WGS) entry which is preliminary data.</text>
</comment>
<sequence length="85" mass="9412">MARARSHTLAEALPREPAAQEAEDFAGQYVREWNTGVHYLPGIEPSSALFVGDTFVPDYEGPRRAGMTALLIDPLERARCPRRTG</sequence>
<protein>
    <recommendedName>
        <fullName evidence="4">HAD family hydrolase</fullName>
    </recommendedName>
</protein>
<dbReference type="InterPro" id="IPR036412">
    <property type="entry name" value="HAD-like_sf"/>
</dbReference>
<organism evidence="2 3">
    <name type="scientific">Nonomuraea rosea</name>
    <dbReference type="NCBI Taxonomy" id="638574"/>
    <lineage>
        <taxon>Bacteria</taxon>
        <taxon>Bacillati</taxon>
        <taxon>Actinomycetota</taxon>
        <taxon>Actinomycetes</taxon>
        <taxon>Streptosporangiales</taxon>
        <taxon>Streptosporangiaceae</taxon>
        <taxon>Nonomuraea</taxon>
    </lineage>
</organism>
<dbReference type="SUPFAM" id="SSF56784">
    <property type="entry name" value="HAD-like"/>
    <property type="match status" value="1"/>
</dbReference>
<evidence type="ECO:0008006" key="4">
    <source>
        <dbReference type="Google" id="ProtNLM"/>
    </source>
</evidence>
<keyword evidence="3" id="KW-1185">Reference proteome</keyword>
<dbReference type="Proteomes" id="UP001500630">
    <property type="component" value="Unassembled WGS sequence"/>
</dbReference>
<accession>A0ABP6Z9E1</accession>
<dbReference type="EMBL" id="BAABDQ010000035">
    <property type="protein sequence ID" value="GAA3600348.1"/>
    <property type="molecule type" value="Genomic_DNA"/>
</dbReference>
<reference evidence="3" key="1">
    <citation type="journal article" date="2019" name="Int. J. Syst. Evol. Microbiol.">
        <title>The Global Catalogue of Microorganisms (GCM) 10K type strain sequencing project: providing services to taxonomists for standard genome sequencing and annotation.</title>
        <authorList>
            <consortium name="The Broad Institute Genomics Platform"/>
            <consortium name="The Broad Institute Genome Sequencing Center for Infectious Disease"/>
            <person name="Wu L."/>
            <person name="Ma J."/>
        </authorList>
    </citation>
    <scope>NUCLEOTIDE SEQUENCE [LARGE SCALE GENOMIC DNA]</scope>
    <source>
        <strain evidence="3">JCM 17326</strain>
    </source>
</reference>
<dbReference type="Gene3D" id="3.40.50.1000">
    <property type="entry name" value="HAD superfamily/HAD-like"/>
    <property type="match status" value="1"/>
</dbReference>
<name>A0ABP6Z9E1_9ACTN</name>
<gene>
    <name evidence="2" type="ORF">GCM10022419_100520</name>
</gene>
<evidence type="ECO:0000313" key="3">
    <source>
        <dbReference type="Proteomes" id="UP001500630"/>
    </source>
</evidence>
<dbReference type="RefSeq" id="WP_345573120.1">
    <property type="nucleotide sequence ID" value="NZ_BAABDQ010000035.1"/>
</dbReference>
<evidence type="ECO:0000313" key="2">
    <source>
        <dbReference type="EMBL" id="GAA3600348.1"/>
    </source>
</evidence>
<evidence type="ECO:0000256" key="1">
    <source>
        <dbReference type="SAM" id="MobiDB-lite"/>
    </source>
</evidence>
<dbReference type="InterPro" id="IPR023214">
    <property type="entry name" value="HAD_sf"/>
</dbReference>